<evidence type="ECO:0000313" key="3">
    <source>
        <dbReference type="EMBL" id="MCS6521775.1"/>
    </source>
</evidence>
<dbReference type="SUPFAM" id="SSF51569">
    <property type="entry name" value="Aldolase"/>
    <property type="match status" value="1"/>
</dbReference>
<evidence type="ECO:0000313" key="4">
    <source>
        <dbReference type="Proteomes" id="UP001652264"/>
    </source>
</evidence>
<proteinExistence type="predicted"/>
<comment type="caution">
    <text evidence="3">The sequence shown here is derived from an EMBL/GenBank/DDBJ whole genome shotgun (WGS) entry which is preliminary data.</text>
</comment>
<dbReference type="InterPro" id="IPR013785">
    <property type="entry name" value="Aldolase_TIM"/>
</dbReference>
<organism evidence="3 4">
    <name type="scientific">Curtobacterium citreum</name>
    <dbReference type="NCBI Taxonomy" id="2036"/>
    <lineage>
        <taxon>Bacteria</taxon>
        <taxon>Bacillati</taxon>
        <taxon>Actinomycetota</taxon>
        <taxon>Actinomycetes</taxon>
        <taxon>Micrococcales</taxon>
        <taxon>Microbacteriaceae</taxon>
        <taxon>Curtobacterium</taxon>
    </lineage>
</organism>
<reference evidence="3 4" key="1">
    <citation type="submission" date="2022-08" db="EMBL/GenBank/DDBJ databases">
        <title>Taxonomy of Curtobacterium flaccumfaciens.</title>
        <authorList>
            <person name="Osdaghi E."/>
            <person name="Taghavi S.M."/>
            <person name="Hamidizade M."/>
            <person name="Abachi H."/>
            <person name="Fazliarab A."/>
            <person name="Baeyen S."/>
            <person name="Portier P."/>
            <person name="Van Vaerenbergh J."/>
            <person name="Jacques M.-A."/>
        </authorList>
    </citation>
    <scope>NUCLEOTIDE SEQUENCE [LARGE SCALE GENOMIC DNA]</scope>
    <source>
        <strain evidence="3 4">LMG8786T</strain>
    </source>
</reference>
<protein>
    <submittedName>
        <fullName evidence="3">Deoxyribose-phosphate aldolase</fullName>
    </submittedName>
</protein>
<dbReference type="Gene3D" id="3.20.20.70">
    <property type="entry name" value="Aldolase class I"/>
    <property type="match status" value="1"/>
</dbReference>
<dbReference type="InterPro" id="IPR054574">
    <property type="entry name" value="Cgl0159_dom"/>
</dbReference>
<gene>
    <name evidence="3" type="ORF">NYQ28_04245</name>
</gene>
<feature type="region of interest" description="Disordered" evidence="1">
    <location>
        <begin position="296"/>
        <end position="331"/>
    </location>
</feature>
<evidence type="ECO:0000256" key="1">
    <source>
        <dbReference type="SAM" id="MobiDB-lite"/>
    </source>
</evidence>
<dbReference type="Pfam" id="PF22649">
    <property type="entry name" value="Cgl0159"/>
    <property type="match status" value="1"/>
</dbReference>
<dbReference type="Proteomes" id="UP001652264">
    <property type="component" value="Unassembled WGS sequence"/>
</dbReference>
<dbReference type="RefSeq" id="WP_229666763.1">
    <property type="nucleotide sequence ID" value="NZ_BMNV01000003.1"/>
</dbReference>
<evidence type="ECO:0000259" key="2">
    <source>
        <dbReference type="Pfam" id="PF22649"/>
    </source>
</evidence>
<feature type="domain" description="Cgl0159-like" evidence="2">
    <location>
        <begin position="40"/>
        <end position="290"/>
    </location>
</feature>
<accession>A0ABT2HER8</accession>
<name>A0ABT2HER8_9MICO</name>
<sequence>MPEISSADFARLRDLRAGAPERVADVLRTRTRRPLLADDGKLFIVAADHPARGALAVGSDATAMADRYDLLERLVVALGRPGVDGVLGTPDVLEDLALLGALDGKVVVGSMNRGGLRGATFELDDRYTAYSAQAIKDAGLDFAKLLVRVALEDAGTVATLEATAKAVSEAAALQLPIMLEPFMSSWRDGRVVNDLSADAVITSMAIAAGLGESSAYSWLKIPVVDDMARVMAATTLPTLLLGGDPSGSPDETYATWADALALPGVRGLVVGRTLLYPRDGDVAAAVDVAASLVHGQEDRGRSAAPAHVPHSSTPAPAQQIPPLSVPEGSNA</sequence>
<keyword evidence="4" id="KW-1185">Reference proteome</keyword>
<dbReference type="GeneID" id="95323248"/>
<dbReference type="EMBL" id="JANVAD010000002">
    <property type="protein sequence ID" value="MCS6521775.1"/>
    <property type="molecule type" value="Genomic_DNA"/>
</dbReference>